<evidence type="ECO:0000313" key="8">
    <source>
        <dbReference type="Proteomes" id="UP001185737"/>
    </source>
</evidence>
<evidence type="ECO:0000256" key="2">
    <source>
        <dbReference type="ARBA" id="ARBA00023002"/>
    </source>
</evidence>
<accession>A0ABU4CA61</accession>
<dbReference type="Proteomes" id="UP001185737">
    <property type="component" value="Unassembled WGS sequence"/>
</dbReference>
<comment type="similarity">
    <text evidence="1 5">Belongs to the aldehyde dehydrogenase family.</text>
</comment>
<dbReference type="Gene3D" id="3.40.605.10">
    <property type="entry name" value="Aldehyde Dehydrogenase, Chain A, domain 1"/>
    <property type="match status" value="1"/>
</dbReference>
<evidence type="ECO:0000259" key="6">
    <source>
        <dbReference type="Pfam" id="PF00171"/>
    </source>
</evidence>
<dbReference type="InterPro" id="IPR016162">
    <property type="entry name" value="Ald_DH_N"/>
</dbReference>
<dbReference type="InterPro" id="IPR016163">
    <property type="entry name" value="Ald_DH_C"/>
</dbReference>
<keyword evidence="8" id="KW-1185">Reference proteome</keyword>
<proteinExistence type="inferred from homology"/>
<dbReference type="EMBL" id="JAWLKA010000003">
    <property type="protein sequence ID" value="MDV6280117.1"/>
    <property type="molecule type" value="Genomic_DNA"/>
</dbReference>
<dbReference type="PROSITE" id="PS00687">
    <property type="entry name" value="ALDEHYDE_DEHYDR_GLU"/>
    <property type="match status" value="1"/>
</dbReference>
<sequence length="492" mass="50534">MTSTTESAVVTVPLRIGGDSVEAAGGRYIVKTRRLTGEPIARVAAATRADAERAVAAAADAAAAGWAATSPGARRKVLERAAALLDERSEAISAMMGKEMGAAASWCHFNVKLAAGMFREAAAQVYSTVGQVIPSDVPGLTALAVREPVGVVVGIAPWNAPVILGVRAIAMPLAYGNTVVLKASEETPATHAAIIECLIDAGIPAGAANLVTNAAEDAAEVVDALIAHKAVRCVNFTGSTTVGRIIAEKAGKHLTRTVLELGGKAPFIVLADADLEAAAAAASFGAFMNQGQICMSTERLIVDRAVAADFTKILAERAAKLVVGDPEDPRTQLGPLVHEGAVAHVQALVADAVAHGATVVTGGVADGLYYPPTVLSGVTSAARIYSEESFGPLAPIIEVDGADEAVRVANDSDYGLSAALFTGDVGRGLTLAQRIQSGICHINGATVHDEAQMPFGGVKASGFGRFGSSAALEEFTELRWITVSSDDRHYPI</sequence>
<organism evidence="7 8">
    <name type="scientific">Rhodococcus jostii</name>
    <dbReference type="NCBI Taxonomy" id="132919"/>
    <lineage>
        <taxon>Bacteria</taxon>
        <taxon>Bacillati</taxon>
        <taxon>Actinomycetota</taxon>
        <taxon>Actinomycetes</taxon>
        <taxon>Mycobacteriales</taxon>
        <taxon>Nocardiaceae</taxon>
        <taxon>Rhodococcus</taxon>
    </lineage>
</organism>
<evidence type="ECO:0000256" key="4">
    <source>
        <dbReference type="PROSITE-ProRule" id="PRU10007"/>
    </source>
</evidence>
<evidence type="ECO:0000256" key="5">
    <source>
        <dbReference type="RuleBase" id="RU003345"/>
    </source>
</evidence>
<evidence type="ECO:0000313" key="7">
    <source>
        <dbReference type="EMBL" id="MDV6280117.1"/>
    </source>
</evidence>
<dbReference type="RefSeq" id="WP_317567761.1">
    <property type="nucleotide sequence ID" value="NZ_JAWLKA010000003.1"/>
</dbReference>
<reference evidence="7 8" key="1">
    <citation type="submission" date="2023-10" db="EMBL/GenBank/DDBJ databases">
        <title>Development of a sustainable strategy for remediation of hydrocarbon-contaminated territories based on the waste exchange concept.</title>
        <authorList>
            <person name="Krivoruchko A."/>
        </authorList>
    </citation>
    <scope>NUCLEOTIDE SEQUENCE [LARGE SCALE GENOMIC DNA]</scope>
    <source>
        <strain evidence="7 8">IEGM 60</strain>
    </source>
</reference>
<dbReference type="InterPro" id="IPR029510">
    <property type="entry name" value="Ald_DH_CS_GLU"/>
</dbReference>
<comment type="caution">
    <text evidence="7">The sequence shown here is derived from an EMBL/GenBank/DDBJ whole genome shotgun (WGS) entry which is preliminary data.</text>
</comment>
<name>A0ABU4CA61_RHOJO</name>
<keyword evidence="2 5" id="KW-0560">Oxidoreductase</keyword>
<dbReference type="Gene3D" id="3.40.309.10">
    <property type="entry name" value="Aldehyde Dehydrogenase, Chain A, domain 2"/>
    <property type="match status" value="1"/>
</dbReference>
<protein>
    <submittedName>
        <fullName evidence="7">Aldehyde dehydrogenase family protein</fullName>
    </submittedName>
</protein>
<dbReference type="PANTHER" id="PTHR42986:SF1">
    <property type="entry name" value="BENZALDEHYDE DEHYDROGENASE YFMT"/>
    <property type="match status" value="1"/>
</dbReference>
<dbReference type="PANTHER" id="PTHR42986">
    <property type="entry name" value="BENZALDEHYDE DEHYDROGENASE YFMT"/>
    <property type="match status" value="1"/>
</dbReference>
<dbReference type="Pfam" id="PF00171">
    <property type="entry name" value="Aldedh"/>
    <property type="match status" value="1"/>
</dbReference>
<dbReference type="SUPFAM" id="SSF53720">
    <property type="entry name" value="ALDH-like"/>
    <property type="match status" value="1"/>
</dbReference>
<evidence type="ECO:0000256" key="3">
    <source>
        <dbReference type="ARBA" id="ARBA00023027"/>
    </source>
</evidence>
<feature type="domain" description="Aldehyde dehydrogenase" evidence="6">
    <location>
        <begin position="29"/>
        <end position="481"/>
    </location>
</feature>
<evidence type="ECO:0000256" key="1">
    <source>
        <dbReference type="ARBA" id="ARBA00009986"/>
    </source>
</evidence>
<dbReference type="InterPro" id="IPR015590">
    <property type="entry name" value="Aldehyde_DH_dom"/>
</dbReference>
<dbReference type="InterPro" id="IPR016161">
    <property type="entry name" value="Ald_DH/histidinol_DH"/>
</dbReference>
<keyword evidence="3" id="KW-0520">NAD</keyword>
<gene>
    <name evidence="7" type="ORF">R3Q59_06345</name>
</gene>
<feature type="active site" evidence="4">
    <location>
        <position position="260"/>
    </location>
</feature>